<organism evidence="2 3">
    <name type="scientific">Thiorhodococcus mannitoliphagus</name>
    <dbReference type="NCBI Taxonomy" id="329406"/>
    <lineage>
        <taxon>Bacteria</taxon>
        <taxon>Pseudomonadati</taxon>
        <taxon>Pseudomonadota</taxon>
        <taxon>Gammaproteobacteria</taxon>
        <taxon>Chromatiales</taxon>
        <taxon>Chromatiaceae</taxon>
        <taxon>Thiorhodococcus</taxon>
    </lineage>
</organism>
<accession>A0A6P1DWL7</accession>
<evidence type="ECO:0000259" key="1">
    <source>
        <dbReference type="Pfam" id="PF13191"/>
    </source>
</evidence>
<name>A0A6P1DWL7_9GAMM</name>
<dbReference type="AlphaFoldDB" id="A0A6P1DWL7"/>
<reference evidence="3" key="1">
    <citation type="journal article" date="2020" name="Microbiol. Resour. Announc.">
        <title>Draft Genome Sequences of Thiorhodococcus mannitoliphagus and Thiorhodococcus minor, Purple Sulfur Photosynthetic Bacteria in the Gammaproteobacterial Family Chromatiaceae.</title>
        <authorList>
            <person name="Aviles F.A."/>
            <person name="Meyer T.E."/>
            <person name="Kyndt J.A."/>
        </authorList>
    </citation>
    <scope>NUCLEOTIDE SEQUENCE [LARGE SCALE GENOMIC DNA]</scope>
    <source>
        <strain evidence="3">DSM 18266</strain>
    </source>
</reference>
<comment type="caution">
    <text evidence="2">The sequence shown here is derived from an EMBL/GenBank/DDBJ whole genome shotgun (WGS) entry which is preliminary data.</text>
</comment>
<dbReference type="Pfam" id="PF13191">
    <property type="entry name" value="AAA_16"/>
    <property type="match status" value="1"/>
</dbReference>
<dbReference type="PANTHER" id="PTHR34301:SF8">
    <property type="entry name" value="ATPASE DOMAIN-CONTAINING PROTEIN"/>
    <property type="match status" value="1"/>
</dbReference>
<keyword evidence="2" id="KW-0547">Nucleotide-binding</keyword>
<dbReference type="Proteomes" id="UP000471640">
    <property type="component" value="Unassembled WGS sequence"/>
</dbReference>
<sequence length="428" mass="48290">MLTTVSLTIKFNETVDEGRRMKSSTGRWVTGTNFFDRHTELKLLQQRIEEGNHVSLTGQRRMGKTSVARELGRRLEAKGWVFLFADIEGAAGPEDVIAELAKAVQRVQPLAMRFAAGLGRWLGDRIEELSALDFKVKVRAALDAATWRRHGEKLLADCAHYEKPVLLVVDELPIFLKRIQNGDDGPRRVDEFLSWFRQVLQDHANESLVVMVSGSIGLRPLVERLGIPDRINHLDPFRLGPWGKEDSEACLRLLAESYDIQMEDAVPGAVYEKLGIGIPHHVQSFFARLRDHSIKTDGTCLTVEDVDYVYRNELLGPSGQNDLVHYETRLKDGLDEANYPLAMEILAEAAVVGVFSVTAQHCLASDYAEIVDDVRARIVNTLDVLVHDGYLEESGGDYRFPSLLLRDWWSARFRGHHVPLGDRQRASR</sequence>
<dbReference type="EMBL" id="JAAIJR010000108">
    <property type="protein sequence ID" value="NEX22578.1"/>
    <property type="molecule type" value="Genomic_DNA"/>
</dbReference>
<keyword evidence="2" id="KW-0067">ATP-binding</keyword>
<reference evidence="2 3" key="2">
    <citation type="submission" date="2020-02" db="EMBL/GenBank/DDBJ databases">
        <title>Genome sequences of Thiorhodococcus mannitoliphagus and Thiorhodococcus minor, purple sulfur photosynthetic bacteria in the gammaproteobacterial family, Chromatiaceae.</title>
        <authorList>
            <person name="Aviles F.A."/>
            <person name="Meyer T.E."/>
            <person name="Kyndt J.A."/>
        </authorList>
    </citation>
    <scope>NUCLEOTIDE SEQUENCE [LARGE SCALE GENOMIC DNA]</scope>
    <source>
        <strain evidence="2 3">DSM 18266</strain>
    </source>
</reference>
<dbReference type="GO" id="GO:0005524">
    <property type="term" value="F:ATP binding"/>
    <property type="evidence" value="ECO:0007669"/>
    <property type="project" value="UniProtKB-KW"/>
</dbReference>
<dbReference type="PANTHER" id="PTHR34301">
    <property type="entry name" value="DNA-BINDING PROTEIN-RELATED"/>
    <property type="match status" value="1"/>
</dbReference>
<dbReference type="Gene3D" id="3.40.50.300">
    <property type="entry name" value="P-loop containing nucleotide triphosphate hydrolases"/>
    <property type="match status" value="1"/>
</dbReference>
<dbReference type="InterPro" id="IPR041664">
    <property type="entry name" value="AAA_16"/>
</dbReference>
<gene>
    <name evidence="2" type="ORF">G3480_20090</name>
</gene>
<feature type="domain" description="Orc1-like AAA ATPase" evidence="1">
    <location>
        <begin position="34"/>
        <end position="172"/>
    </location>
</feature>
<dbReference type="SUPFAM" id="SSF52540">
    <property type="entry name" value="P-loop containing nucleoside triphosphate hydrolases"/>
    <property type="match status" value="1"/>
</dbReference>
<keyword evidence="3" id="KW-1185">Reference proteome</keyword>
<evidence type="ECO:0000313" key="3">
    <source>
        <dbReference type="Proteomes" id="UP000471640"/>
    </source>
</evidence>
<evidence type="ECO:0000313" key="2">
    <source>
        <dbReference type="EMBL" id="NEX22578.1"/>
    </source>
</evidence>
<proteinExistence type="predicted"/>
<protein>
    <submittedName>
        <fullName evidence="2">ATP-binding protein</fullName>
    </submittedName>
</protein>
<dbReference type="InterPro" id="IPR027417">
    <property type="entry name" value="P-loop_NTPase"/>
</dbReference>